<comment type="caution">
    <text evidence="1">The sequence shown here is derived from an EMBL/GenBank/DDBJ whole genome shotgun (WGS) entry which is preliminary data.</text>
</comment>
<dbReference type="EMBL" id="CM056742">
    <property type="protein sequence ID" value="KAJ8677538.1"/>
    <property type="molecule type" value="Genomic_DNA"/>
</dbReference>
<evidence type="ECO:0000313" key="1">
    <source>
        <dbReference type="EMBL" id="KAJ8677538.1"/>
    </source>
</evidence>
<evidence type="ECO:0000313" key="2">
    <source>
        <dbReference type="Proteomes" id="UP001239111"/>
    </source>
</evidence>
<reference evidence="1" key="1">
    <citation type="submission" date="2023-04" db="EMBL/GenBank/DDBJ databases">
        <title>A chromosome-level genome assembly of the parasitoid wasp Eretmocerus hayati.</title>
        <authorList>
            <person name="Zhong Y."/>
            <person name="Liu S."/>
            <person name="Liu Y."/>
        </authorList>
    </citation>
    <scope>NUCLEOTIDE SEQUENCE</scope>
    <source>
        <strain evidence="1">ZJU_SS_LIU_2023</strain>
    </source>
</reference>
<proteinExistence type="predicted"/>
<accession>A0ACC2P357</accession>
<sequence>MASVIPTNDANATAETDRCFQVLHEIQNSPPKDQNNAGDVVPSTPLVGSSATNELPDSVKEVIFGLKTSFDKLSDKTVQRESIETEGKSIKRYGKSIEREGESVATPRPTRKRENPEPLGDSTKKRGHPRKIAPPTESENSGDSPRMLNSLIVVPPRQVQDFRIPEQSLTQSTVSQNQNAVLGADIIADIPSTSDTVILDWNDATVSYDVDSEIMSQLNTLTNSE</sequence>
<name>A0ACC2P357_9HYME</name>
<organism evidence="1 2">
    <name type="scientific">Eretmocerus hayati</name>
    <dbReference type="NCBI Taxonomy" id="131215"/>
    <lineage>
        <taxon>Eukaryota</taxon>
        <taxon>Metazoa</taxon>
        <taxon>Ecdysozoa</taxon>
        <taxon>Arthropoda</taxon>
        <taxon>Hexapoda</taxon>
        <taxon>Insecta</taxon>
        <taxon>Pterygota</taxon>
        <taxon>Neoptera</taxon>
        <taxon>Endopterygota</taxon>
        <taxon>Hymenoptera</taxon>
        <taxon>Apocrita</taxon>
        <taxon>Proctotrupomorpha</taxon>
        <taxon>Chalcidoidea</taxon>
        <taxon>Aphelinidae</taxon>
        <taxon>Aphelininae</taxon>
        <taxon>Eretmocerus</taxon>
    </lineage>
</organism>
<keyword evidence="2" id="KW-1185">Reference proteome</keyword>
<dbReference type="Proteomes" id="UP001239111">
    <property type="component" value="Chromosome 2"/>
</dbReference>
<protein>
    <submittedName>
        <fullName evidence="1">Uncharacterized protein</fullName>
    </submittedName>
</protein>
<gene>
    <name evidence="1" type="ORF">QAD02_013325</name>
</gene>